<keyword evidence="4" id="KW-1185">Reference proteome</keyword>
<evidence type="ECO:0000313" key="3">
    <source>
        <dbReference type="EMBL" id="MDF9409732.1"/>
    </source>
</evidence>
<proteinExistence type="predicted"/>
<evidence type="ECO:0000259" key="2">
    <source>
        <dbReference type="Pfam" id="PF01757"/>
    </source>
</evidence>
<feature type="transmembrane region" description="Helical" evidence="1">
    <location>
        <begin position="242"/>
        <end position="260"/>
    </location>
</feature>
<keyword evidence="1" id="KW-0812">Transmembrane</keyword>
<dbReference type="PANTHER" id="PTHR37312">
    <property type="entry name" value="MEMBRANE-BOUND ACYLTRANSFERASE YKRP-RELATED"/>
    <property type="match status" value="1"/>
</dbReference>
<feature type="transmembrane region" description="Helical" evidence="1">
    <location>
        <begin position="77"/>
        <end position="94"/>
    </location>
</feature>
<dbReference type="InterPro" id="IPR052734">
    <property type="entry name" value="Nod_factor_acetyltransferase"/>
</dbReference>
<feature type="transmembrane region" description="Helical" evidence="1">
    <location>
        <begin position="39"/>
        <end position="56"/>
    </location>
</feature>
<keyword evidence="3" id="KW-0012">Acyltransferase</keyword>
<dbReference type="PANTHER" id="PTHR37312:SF1">
    <property type="entry name" value="MEMBRANE-BOUND ACYLTRANSFERASE YKRP-RELATED"/>
    <property type="match status" value="1"/>
</dbReference>
<feature type="domain" description="Acyltransferase 3" evidence="2">
    <location>
        <begin position="14"/>
        <end position="319"/>
    </location>
</feature>
<keyword evidence="1" id="KW-0472">Membrane</keyword>
<dbReference type="Pfam" id="PF01757">
    <property type="entry name" value="Acyl_transf_3"/>
    <property type="match status" value="1"/>
</dbReference>
<feature type="transmembrane region" description="Helical" evidence="1">
    <location>
        <begin position="176"/>
        <end position="197"/>
    </location>
</feature>
<protein>
    <submittedName>
        <fullName evidence="3">Acyltransferase family protein</fullName>
    </submittedName>
</protein>
<evidence type="ECO:0000256" key="1">
    <source>
        <dbReference type="SAM" id="Phobius"/>
    </source>
</evidence>
<comment type="caution">
    <text evidence="3">The sequence shown here is derived from an EMBL/GenBank/DDBJ whole genome shotgun (WGS) entry which is preliminary data.</text>
</comment>
<sequence>MENYNIPVIMNREKWLDIAKGIGIIAVVVGHSGYREAGLLYWFHMPLFFVISGFLFKPCFDWKSLLSWVNRRAQQFLIPYVSFLGIIVVAEFYVNNRYVNLYEISKAFFFNLFPGGRFIGGFYTPFWFITCLFITQVVFAIILMLFKSTTVQLLIIGIAYLGAHFESEILKTHQIIIPWDIDVTLLTLAYYSIGYYCKKALGKLSPFIALVSVSLSIMLIILGRAGLINYSINVKYLTCDHIVLDLIIPIVITVAIFAVCQQFSRVNILKYIGALGNYSLPIMYLHLPFNIIAHQYFNNGPVLFLMIGLFIPFILSYFALERFRITQLCLLGVSRLSPPHA</sequence>
<accession>A0A9X4JWM9</accession>
<evidence type="ECO:0000313" key="4">
    <source>
        <dbReference type="Proteomes" id="UP001154312"/>
    </source>
</evidence>
<dbReference type="InterPro" id="IPR002656">
    <property type="entry name" value="Acyl_transf_3_dom"/>
</dbReference>
<dbReference type="EMBL" id="JAKOAV010000040">
    <property type="protein sequence ID" value="MDF9409732.1"/>
    <property type="molecule type" value="Genomic_DNA"/>
</dbReference>
<feature type="transmembrane region" description="Helical" evidence="1">
    <location>
        <begin position="204"/>
        <end position="222"/>
    </location>
</feature>
<reference evidence="3" key="1">
    <citation type="submission" date="2022-02" db="EMBL/GenBank/DDBJ databases">
        <authorList>
            <person name="Leng L."/>
        </authorList>
    </citation>
    <scope>NUCLEOTIDE SEQUENCE</scope>
    <source>
        <strain evidence="3">JI</strain>
    </source>
</reference>
<feature type="transmembrane region" description="Helical" evidence="1">
    <location>
        <begin position="302"/>
        <end position="320"/>
    </location>
</feature>
<keyword evidence="1" id="KW-1133">Transmembrane helix</keyword>
<dbReference type="Proteomes" id="UP001154312">
    <property type="component" value="Unassembled WGS sequence"/>
</dbReference>
<feature type="transmembrane region" description="Helical" evidence="1">
    <location>
        <begin position="272"/>
        <end position="296"/>
    </location>
</feature>
<dbReference type="GO" id="GO:0016747">
    <property type="term" value="F:acyltransferase activity, transferring groups other than amino-acyl groups"/>
    <property type="evidence" value="ECO:0007669"/>
    <property type="project" value="InterPro"/>
</dbReference>
<dbReference type="AlphaFoldDB" id="A0A9X4JWM9"/>
<keyword evidence="3" id="KW-0808">Transferase</keyword>
<dbReference type="RefSeq" id="WP_277445239.1">
    <property type="nucleotide sequence ID" value="NZ_JAKOAV010000040.1"/>
</dbReference>
<name>A0A9X4JWM9_9FIRM</name>
<organism evidence="3 4">
    <name type="scientific">Pelotomaculum isophthalicicum JI</name>
    <dbReference type="NCBI Taxonomy" id="947010"/>
    <lineage>
        <taxon>Bacteria</taxon>
        <taxon>Bacillati</taxon>
        <taxon>Bacillota</taxon>
        <taxon>Clostridia</taxon>
        <taxon>Eubacteriales</taxon>
        <taxon>Desulfotomaculaceae</taxon>
        <taxon>Pelotomaculum</taxon>
    </lineage>
</organism>
<gene>
    <name evidence="3" type="ORF">L7E55_15475</name>
</gene>